<keyword evidence="3" id="KW-1185">Reference proteome</keyword>
<feature type="transmembrane region" description="Helical" evidence="1">
    <location>
        <begin position="38"/>
        <end position="57"/>
    </location>
</feature>
<dbReference type="EMBL" id="QGNY01000003">
    <property type="protein sequence ID" value="PWS32042.1"/>
    <property type="molecule type" value="Genomic_DNA"/>
</dbReference>
<gene>
    <name evidence="2" type="ORF">DF947_09685</name>
</gene>
<evidence type="ECO:0000313" key="2">
    <source>
        <dbReference type="EMBL" id="PWS32042.1"/>
    </source>
</evidence>
<comment type="caution">
    <text evidence="2">The sequence shown here is derived from an EMBL/GenBank/DDBJ whole genome shotgun (WGS) entry which is preliminary data.</text>
</comment>
<feature type="transmembrane region" description="Helical" evidence="1">
    <location>
        <begin position="6"/>
        <end position="26"/>
    </location>
</feature>
<keyword evidence="1" id="KW-1133">Transmembrane helix</keyword>
<accession>A0A317EZY7</accession>
<dbReference type="AlphaFoldDB" id="A0A317EZY7"/>
<dbReference type="RefSeq" id="WP_109929494.1">
    <property type="nucleotide sequence ID" value="NZ_QGNY01000003.1"/>
</dbReference>
<evidence type="ECO:0000313" key="3">
    <source>
        <dbReference type="Proteomes" id="UP000245391"/>
    </source>
</evidence>
<name>A0A317EZY7_9SPHI</name>
<reference evidence="3" key="1">
    <citation type="submission" date="2018-05" db="EMBL/GenBank/DDBJ databases">
        <title>Pedobacter paludis sp. nov., isolated from wetland soil.</title>
        <authorList>
            <person name="Zhang Y."/>
        </authorList>
    </citation>
    <scope>NUCLEOTIDE SEQUENCE [LARGE SCALE GENOMIC DNA]</scope>
    <source>
        <strain evidence="3">R-8</strain>
    </source>
</reference>
<protein>
    <submittedName>
        <fullName evidence="2">Uncharacterized protein</fullName>
    </submittedName>
</protein>
<proteinExistence type="predicted"/>
<keyword evidence="1" id="KW-0812">Transmembrane</keyword>
<sequence>MEMLMFVLVLILFFAPYLVVPIALGYRNINRSKMNVGFPFLTTALILFIWPFAFFWFSEITAPYDKPRNCYTGEAGFIVLNVVFLIPISLLIQFIGIKVLKHNNVRITS</sequence>
<dbReference type="Proteomes" id="UP000245391">
    <property type="component" value="Unassembled WGS sequence"/>
</dbReference>
<organism evidence="2 3">
    <name type="scientific">Pedobacter paludis</name>
    <dbReference type="NCBI Taxonomy" id="2203212"/>
    <lineage>
        <taxon>Bacteria</taxon>
        <taxon>Pseudomonadati</taxon>
        <taxon>Bacteroidota</taxon>
        <taxon>Sphingobacteriia</taxon>
        <taxon>Sphingobacteriales</taxon>
        <taxon>Sphingobacteriaceae</taxon>
        <taxon>Pedobacter</taxon>
    </lineage>
</organism>
<evidence type="ECO:0000256" key="1">
    <source>
        <dbReference type="SAM" id="Phobius"/>
    </source>
</evidence>
<keyword evidence="1" id="KW-0472">Membrane</keyword>
<feature type="transmembrane region" description="Helical" evidence="1">
    <location>
        <begin position="77"/>
        <end position="100"/>
    </location>
</feature>